<dbReference type="GO" id="GO:0042500">
    <property type="term" value="F:aspartic endopeptidase activity, intramembrane cleaving"/>
    <property type="evidence" value="ECO:0007669"/>
    <property type="project" value="InterPro"/>
</dbReference>
<feature type="compositionally biased region" description="Basic residues" evidence="9">
    <location>
        <begin position="488"/>
        <end position="497"/>
    </location>
</feature>
<dbReference type="InterPro" id="IPR006639">
    <property type="entry name" value="Preselin/SPP"/>
</dbReference>
<evidence type="ECO:0000256" key="8">
    <source>
        <dbReference type="RuleBase" id="RU361148"/>
    </source>
</evidence>
<dbReference type="SMART" id="SM00730">
    <property type="entry name" value="PSN"/>
    <property type="match status" value="1"/>
</dbReference>
<evidence type="ECO:0000256" key="2">
    <source>
        <dbReference type="ARBA" id="ARBA00022692"/>
    </source>
</evidence>
<evidence type="ECO:0000256" key="1">
    <source>
        <dbReference type="ARBA" id="ARBA00008604"/>
    </source>
</evidence>
<gene>
    <name evidence="10" type="ORF">CUNI_LOCUS21947</name>
</gene>
<feature type="region of interest" description="Disordered" evidence="9">
    <location>
        <begin position="60"/>
        <end position="87"/>
    </location>
</feature>
<dbReference type="GO" id="GO:0006509">
    <property type="term" value="P:membrane protein ectodomain proteolysis"/>
    <property type="evidence" value="ECO:0007669"/>
    <property type="project" value="TreeGrafter"/>
</dbReference>
<feature type="transmembrane region" description="Helical" evidence="8">
    <location>
        <begin position="545"/>
        <end position="566"/>
    </location>
</feature>
<keyword evidence="2 8" id="KW-0812">Transmembrane</keyword>
<feature type="transmembrane region" description="Helical" evidence="8">
    <location>
        <begin position="189"/>
        <end position="207"/>
    </location>
</feature>
<dbReference type="InterPro" id="IPR001108">
    <property type="entry name" value="Peptidase_A22A"/>
</dbReference>
<dbReference type="PANTHER" id="PTHR10202:SF13">
    <property type="entry name" value="PRESENILIN HOMOLOG"/>
    <property type="match status" value="1"/>
</dbReference>
<feature type="region of interest" description="Disordered" evidence="9">
    <location>
        <begin position="457"/>
        <end position="516"/>
    </location>
</feature>
<keyword evidence="4 8" id="KW-0914">Notch signaling pathway</keyword>
<feature type="transmembrane region" description="Helical" evidence="8">
    <location>
        <begin position="244"/>
        <end position="262"/>
    </location>
</feature>
<dbReference type="GO" id="GO:0034205">
    <property type="term" value="P:amyloid-beta formation"/>
    <property type="evidence" value="ECO:0007669"/>
    <property type="project" value="TreeGrafter"/>
</dbReference>
<evidence type="ECO:0000256" key="7">
    <source>
        <dbReference type="ARBA" id="ARBA00023136"/>
    </source>
</evidence>
<dbReference type="Proteomes" id="UP000678393">
    <property type="component" value="Unassembled WGS sequence"/>
</dbReference>
<dbReference type="GO" id="GO:0000139">
    <property type="term" value="C:Golgi membrane"/>
    <property type="evidence" value="ECO:0007669"/>
    <property type="project" value="UniProtKB-SubCell"/>
</dbReference>
<evidence type="ECO:0000313" key="10">
    <source>
        <dbReference type="EMBL" id="CAG5136389.1"/>
    </source>
</evidence>
<organism evidence="10 11">
    <name type="scientific">Candidula unifasciata</name>
    <dbReference type="NCBI Taxonomy" id="100452"/>
    <lineage>
        <taxon>Eukaryota</taxon>
        <taxon>Metazoa</taxon>
        <taxon>Spiralia</taxon>
        <taxon>Lophotrochozoa</taxon>
        <taxon>Mollusca</taxon>
        <taxon>Gastropoda</taxon>
        <taxon>Heterobranchia</taxon>
        <taxon>Euthyneura</taxon>
        <taxon>Panpulmonata</taxon>
        <taxon>Eupulmonata</taxon>
        <taxon>Stylommatophora</taxon>
        <taxon>Helicina</taxon>
        <taxon>Helicoidea</taxon>
        <taxon>Geomitridae</taxon>
        <taxon>Candidula</taxon>
    </lineage>
</organism>
<feature type="compositionally biased region" description="Basic and acidic residues" evidence="9">
    <location>
        <begin position="331"/>
        <end position="348"/>
    </location>
</feature>
<feature type="region of interest" description="Disordered" evidence="9">
    <location>
        <begin position="330"/>
        <end position="393"/>
    </location>
</feature>
<dbReference type="GO" id="GO:0007219">
    <property type="term" value="P:Notch signaling pathway"/>
    <property type="evidence" value="ECO:0007669"/>
    <property type="project" value="UniProtKB-KW"/>
</dbReference>
<dbReference type="GO" id="GO:0070765">
    <property type="term" value="C:gamma-secretase complex"/>
    <property type="evidence" value="ECO:0007669"/>
    <property type="project" value="TreeGrafter"/>
</dbReference>
<evidence type="ECO:0000256" key="6">
    <source>
        <dbReference type="ARBA" id="ARBA00023034"/>
    </source>
</evidence>
<keyword evidence="7 8" id="KW-0472">Membrane</keyword>
<dbReference type="AlphaFoldDB" id="A0A8S4A3T6"/>
<feature type="transmembrane region" description="Helical" evidence="8">
    <location>
        <begin position="219"/>
        <end position="237"/>
    </location>
</feature>
<dbReference type="EMBL" id="CAJHNH020008528">
    <property type="protein sequence ID" value="CAG5136389.1"/>
    <property type="molecule type" value="Genomic_DNA"/>
</dbReference>
<dbReference type="InterPro" id="IPR042524">
    <property type="entry name" value="Presenilin_C"/>
</dbReference>
<feature type="transmembrane region" description="Helical" evidence="8">
    <location>
        <begin position="572"/>
        <end position="591"/>
    </location>
</feature>
<comment type="subunit">
    <text evidence="8">Homodimer.</text>
</comment>
<comment type="subcellular location">
    <subcellularLocation>
        <location evidence="8">Endoplasmic reticulum membrane</location>
        <topology evidence="8">Multi-pass membrane protein</topology>
    </subcellularLocation>
    <subcellularLocation>
        <location evidence="8">Golgi apparatus membrane</location>
        <topology evidence="8">Multi-pass membrane protein</topology>
    </subcellularLocation>
</comment>
<accession>A0A8S4A3T6</accession>
<evidence type="ECO:0000256" key="5">
    <source>
        <dbReference type="ARBA" id="ARBA00022989"/>
    </source>
</evidence>
<dbReference type="PRINTS" id="PR01072">
    <property type="entry name" value="PRESENILIN"/>
</dbReference>
<protein>
    <recommendedName>
        <fullName evidence="8">Presenilin</fullName>
        <ecNumber evidence="8">3.4.23.-</ecNumber>
    </recommendedName>
</protein>
<evidence type="ECO:0000256" key="4">
    <source>
        <dbReference type="ARBA" id="ARBA00022976"/>
    </source>
</evidence>
<keyword evidence="5 8" id="KW-1133">Transmembrane helix</keyword>
<keyword evidence="6 8" id="KW-0333">Golgi apparatus</keyword>
<feature type="transmembrane region" description="Helical" evidence="8">
    <location>
        <begin position="268"/>
        <end position="287"/>
    </location>
</feature>
<keyword evidence="8" id="KW-0378">Hydrolase</keyword>
<comment type="caution">
    <text evidence="10">The sequence shown here is derived from an EMBL/GenBank/DDBJ whole genome shotgun (WGS) entry which is preliminary data.</text>
</comment>
<keyword evidence="11" id="KW-1185">Reference proteome</keyword>
<feature type="transmembrane region" description="Helical" evidence="8">
    <location>
        <begin position="107"/>
        <end position="131"/>
    </location>
</feature>
<evidence type="ECO:0000256" key="3">
    <source>
        <dbReference type="ARBA" id="ARBA00022824"/>
    </source>
</evidence>
<dbReference type="GO" id="GO:0016485">
    <property type="term" value="P:protein processing"/>
    <property type="evidence" value="ECO:0007669"/>
    <property type="project" value="InterPro"/>
</dbReference>
<proteinExistence type="inferred from homology"/>
<comment type="domain">
    <text evidence="8">The PAL motif is required for normal active site conformation.</text>
</comment>
<feature type="compositionally biased region" description="Basic residues" evidence="9">
    <location>
        <begin position="70"/>
        <end position="80"/>
    </location>
</feature>
<dbReference type="OrthoDB" id="20287at2759"/>
<sequence length="605" mass="67087">MESSSAETGALMCNSLDAGDGCVMHQLLQRCRRSEEHDNMLKKIETSEEEMSDEASLLNINTNRNQDKGRKSHIQSKKKSSSGYISKHDITHQEEEEAFVQGSRHMIMLFVPVTLCMIVVVATIASVSYYSETNVYFVYTPFHDKTEDTTTIVWQSTANAMILLCLIIVMTLVLLTLYTFRFYKIINGWLMIASVILLFFFGFVYLQQILRAFNVPMDYITVSLLLWNFGVGGIFCIHWKGPLLLQQAYLIVISAFVALTFIKHMPEWTTWAMLGVLVIWDLFAVLYPKGPLRLLVETAQQRNEPTFPFPALIYSSTMLWQITVADSDQTELDKKQNLPNKSGERESRPLPAASGEFSAQGTTSRSAGAAQPPLNRSPMPAAGAQLPSTSAQIQSAGAHMPLLATDASASRNEEKMSELNVMSKQDFPRDVASLMDSSDVDALDSPFMAKTSFESDVDDLNELGDGSPTDPPAVTSKKPKQQQSKSAHLLHHRHSRPSTKPSHTDRSKSVTDDKEDRGVKLGLGDFVFYGVLVGKASAKGDWNTTIACFVAILIGLCCTLLLLAIFRKALPALPISLTFGLVFNFATSILVKPFMESLASEQVYI</sequence>
<comment type="function">
    <text evidence="8">Probable subunit of the gamma-secretase complex, an endoprotease complex that catalyzes the intramembrane cleavage of integral membrane proteins such as Notch receptors.</text>
</comment>
<keyword evidence="8" id="KW-0645">Protease</keyword>
<reference evidence="10" key="1">
    <citation type="submission" date="2021-04" db="EMBL/GenBank/DDBJ databases">
        <authorList>
            <consortium name="Molecular Ecology Group"/>
        </authorList>
    </citation>
    <scope>NUCLEOTIDE SEQUENCE</scope>
</reference>
<dbReference type="Gene3D" id="1.10.472.100">
    <property type="entry name" value="Presenilin"/>
    <property type="match status" value="1"/>
</dbReference>
<dbReference type="PANTHER" id="PTHR10202">
    <property type="entry name" value="PRESENILIN"/>
    <property type="match status" value="1"/>
</dbReference>
<feature type="compositionally biased region" description="Basic and acidic residues" evidence="9">
    <location>
        <begin position="502"/>
        <end position="516"/>
    </location>
</feature>
<dbReference type="Pfam" id="PF01080">
    <property type="entry name" value="Presenilin"/>
    <property type="match status" value="1"/>
</dbReference>
<comment type="similarity">
    <text evidence="1 8">Belongs to the peptidase A22A family.</text>
</comment>
<evidence type="ECO:0000313" key="11">
    <source>
        <dbReference type="Proteomes" id="UP000678393"/>
    </source>
</evidence>
<name>A0A8S4A3T6_9EUPU</name>
<keyword evidence="3 8" id="KW-0256">Endoplasmic reticulum</keyword>
<dbReference type="GO" id="GO:0005789">
    <property type="term" value="C:endoplasmic reticulum membrane"/>
    <property type="evidence" value="ECO:0007669"/>
    <property type="project" value="UniProtKB-SubCell"/>
</dbReference>
<feature type="compositionally biased region" description="Polar residues" evidence="9">
    <location>
        <begin position="357"/>
        <end position="366"/>
    </location>
</feature>
<evidence type="ECO:0000256" key="9">
    <source>
        <dbReference type="SAM" id="MobiDB-lite"/>
    </source>
</evidence>
<dbReference type="GO" id="GO:0055074">
    <property type="term" value="P:calcium ion homeostasis"/>
    <property type="evidence" value="ECO:0007669"/>
    <property type="project" value="TreeGrafter"/>
</dbReference>
<dbReference type="EC" id="3.4.23.-" evidence="8"/>
<feature type="transmembrane region" description="Helical" evidence="8">
    <location>
        <begin position="151"/>
        <end position="177"/>
    </location>
</feature>
<dbReference type="FunFam" id="1.10.472.100:FF:000001">
    <property type="entry name" value="Presenilin"/>
    <property type="match status" value="1"/>
</dbReference>